<evidence type="ECO:0000313" key="2">
    <source>
        <dbReference type="Proteomes" id="UP000257045"/>
    </source>
</evidence>
<accession>A0A3D8J1P4</accession>
<sequence length="231" mass="26057">MREALSLLELLITCFILSLIALLSLNPHDYSLHHATQNLLYHIKYTQNLALQDSRHFLNPTSTTTTKSLSPSIDESLLLSSPQKNMWQIQFHTTGTYTQNSYSIYHDTPRISPTTNYDGRPMSGDFIALEPTNNQCLSGYNNTNVSDYCKNNTHPNVRLKEKYGIEEMSLSGEAKCLERGGGRVYFDELGKPYCGKEPTPLTQPLTITLKKASQELSIIILPQSGYSYILE</sequence>
<dbReference type="RefSeq" id="WP_115569149.1">
    <property type="nucleotide sequence ID" value="NZ_NXLV01000003.1"/>
</dbReference>
<keyword evidence="2" id="KW-1185">Reference proteome</keyword>
<proteinExistence type="predicted"/>
<dbReference type="AlphaFoldDB" id="A0A3D8J1P4"/>
<evidence type="ECO:0000313" key="1">
    <source>
        <dbReference type="EMBL" id="RDU71437.1"/>
    </source>
</evidence>
<reference evidence="1 2" key="1">
    <citation type="submission" date="2018-04" db="EMBL/GenBank/DDBJ databases">
        <title>Novel Campyloabacter and Helicobacter Species and Strains.</title>
        <authorList>
            <person name="Mannion A.J."/>
            <person name="Shen Z."/>
            <person name="Fox J.G."/>
        </authorList>
    </citation>
    <scope>NUCLEOTIDE SEQUENCE [LARGE SCALE GENOMIC DNA]</scope>
    <source>
        <strain evidence="1 2">MIT 04-9366</strain>
    </source>
</reference>
<dbReference type="EMBL" id="NXLV01000003">
    <property type="protein sequence ID" value="RDU71437.1"/>
    <property type="molecule type" value="Genomic_DNA"/>
</dbReference>
<dbReference type="OrthoDB" id="5363195at2"/>
<name>A0A3D8J1P4_9HELI</name>
<organism evidence="1 2">
    <name type="scientific">Helicobacter brantae</name>
    <dbReference type="NCBI Taxonomy" id="375927"/>
    <lineage>
        <taxon>Bacteria</taxon>
        <taxon>Pseudomonadati</taxon>
        <taxon>Campylobacterota</taxon>
        <taxon>Epsilonproteobacteria</taxon>
        <taxon>Campylobacterales</taxon>
        <taxon>Helicobacteraceae</taxon>
        <taxon>Helicobacter</taxon>
    </lineage>
</organism>
<protein>
    <recommendedName>
        <fullName evidence="3">Type II secretion system protein</fullName>
    </recommendedName>
</protein>
<dbReference type="Proteomes" id="UP000257045">
    <property type="component" value="Unassembled WGS sequence"/>
</dbReference>
<evidence type="ECO:0008006" key="3">
    <source>
        <dbReference type="Google" id="ProtNLM"/>
    </source>
</evidence>
<comment type="caution">
    <text evidence="1">The sequence shown here is derived from an EMBL/GenBank/DDBJ whole genome shotgun (WGS) entry which is preliminary data.</text>
</comment>
<gene>
    <name evidence="1" type="ORF">CQA58_02500</name>
</gene>